<dbReference type="EMBL" id="BIFS01000001">
    <property type="protein sequence ID" value="GCE21466.1"/>
    <property type="molecule type" value="Genomic_DNA"/>
</dbReference>
<evidence type="ECO:0000256" key="2">
    <source>
        <dbReference type="ARBA" id="ARBA00022475"/>
    </source>
</evidence>
<gene>
    <name evidence="10" type="ORF">KDK_52660</name>
</gene>
<dbReference type="Proteomes" id="UP000287188">
    <property type="component" value="Unassembled WGS sequence"/>
</dbReference>
<dbReference type="OrthoDB" id="108054at2"/>
<evidence type="ECO:0000259" key="9">
    <source>
        <dbReference type="Pfam" id="PF13231"/>
    </source>
</evidence>
<dbReference type="GO" id="GO:0009103">
    <property type="term" value="P:lipopolysaccharide biosynthetic process"/>
    <property type="evidence" value="ECO:0007669"/>
    <property type="project" value="UniProtKB-ARBA"/>
</dbReference>
<comment type="caution">
    <text evidence="10">The sequence shown here is derived from an EMBL/GenBank/DDBJ whole genome shotgun (WGS) entry which is preliminary data.</text>
</comment>
<feature type="transmembrane region" description="Helical" evidence="8">
    <location>
        <begin position="32"/>
        <end position="50"/>
    </location>
</feature>
<comment type="subcellular location">
    <subcellularLocation>
        <location evidence="1">Cell membrane</location>
        <topology evidence="1">Multi-pass membrane protein</topology>
    </subcellularLocation>
</comment>
<feature type="domain" description="Glycosyltransferase RgtA/B/C/D-like" evidence="9">
    <location>
        <begin position="76"/>
        <end position="196"/>
    </location>
</feature>
<accession>A0A402AQU7</accession>
<evidence type="ECO:0000256" key="7">
    <source>
        <dbReference type="ARBA" id="ARBA00023136"/>
    </source>
</evidence>
<evidence type="ECO:0000256" key="1">
    <source>
        <dbReference type="ARBA" id="ARBA00004651"/>
    </source>
</evidence>
<keyword evidence="6 8" id="KW-1133">Transmembrane helix</keyword>
<dbReference type="GO" id="GO:0016763">
    <property type="term" value="F:pentosyltransferase activity"/>
    <property type="evidence" value="ECO:0007669"/>
    <property type="project" value="TreeGrafter"/>
</dbReference>
<evidence type="ECO:0000313" key="10">
    <source>
        <dbReference type="EMBL" id="GCE21466.1"/>
    </source>
</evidence>
<keyword evidence="3" id="KW-0328">Glycosyltransferase</keyword>
<proteinExistence type="predicted"/>
<dbReference type="PANTHER" id="PTHR33908">
    <property type="entry name" value="MANNOSYLTRANSFERASE YKCB-RELATED"/>
    <property type="match status" value="1"/>
</dbReference>
<evidence type="ECO:0000256" key="8">
    <source>
        <dbReference type="SAM" id="Phobius"/>
    </source>
</evidence>
<evidence type="ECO:0000256" key="5">
    <source>
        <dbReference type="ARBA" id="ARBA00022692"/>
    </source>
</evidence>
<keyword evidence="4" id="KW-0808">Transferase</keyword>
<name>A0A402AQU7_9CHLR</name>
<feature type="transmembrane region" description="Helical" evidence="8">
    <location>
        <begin position="155"/>
        <end position="171"/>
    </location>
</feature>
<sequence length="200" mass="21962">MLSKTLPMVSAAFQQLSRARVGLIKLYRRADLAPVVLLIAGISFLAHVLVGDNYGYFRDELYVLAMSQRPAFGYVDVPPLLPWITLLPRLLTGNALWAIHVISALFCAGTIILTGLMARLFGGARWVQGLAALGSATAIVLLADGSLYTYDVLDGFWWTLAATILIVLLRAEQPRRWLMFGLVAGLGLLTKETILFWGSR</sequence>
<protein>
    <recommendedName>
        <fullName evidence="9">Glycosyltransferase RgtA/B/C/D-like domain-containing protein</fullName>
    </recommendedName>
</protein>
<evidence type="ECO:0000256" key="6">
    <source>
        <dbReference type="ARBA" id="ARBA00022989"/>
    </source>
</evidence>
<dbReference type="AlphaFoldDB" id="A0A402AQU7"/>
<organism evidence="10 11">
    <name type="scientific">Dictyobacter kobayashii</name>
    <dbReference type="NCBI Taxonomy" id="2014872"/>
    <lineage>
        <taxon>Bacteria</taxon>
        <taxon>Bacillati</taxon>
        <taxon>Chloroflexota</taxon>
        <taxon>Ktedonobacteria</taxon>
        <taxon>Ktedonobacterales</taxon>
        <taxon>Dictyobacteraceae</taxon>
        <taxon>Dictyobacter</taxon>
    </lineage>
</organism>
<keyword evidence="7 8" id="KW-0472">Membrane</keyword>
<feature type="transmembrane region" description="Helical" evidence="8">
    <location>
        <begin position="97"/>
        <end position="118"/>
    </location>
</feature>
<dbReference type="GO" id="GO:0005886">
    <property type="term" value="C:plasma membrane"/>
    <property type="evidence" value="ECO:0007669"/>
    <property type="project" value="UniProtKB-SubCell"/>
</dbReference>
<keyword evidence="5 8" id="KW-0812">Transmembrane</keyword>
<dbReference type="InterPro" id="IPR038731">
    <property type="entry name" value="RgtA/B/C-like"/>
</dbReference>
<evidence type="ECO:0000256" key="4">
    <source>
        <dbReference type="ARBA" id="ARBA00022679"/>
    </source>
</evidence>
<keyword evidence="2" id="KW-1003">Cell membrane</keyword>
<dbReference type="InterPro" id="IPR050297">
    <property type="entry name" value="LipidA_mod_glycosyltrf_83"/>
</dbReference>
<evidence type="ECO:0000313" key="11">
    <source>
        <dbReference type="Proteomes" id="UP000287188"/>
    </source>
</evidence>
<reference evidence="11" key="1">
    <citation type="submission" date="2018-12" db="EMBL/GenBank/DDBJ databases">
        <title>Tengunoibacter tsumagoiensis gen. nov., sp. nov., Dictyobacter kobayashii sp. nov., D. alpinus sp. nov., and D. joshuensis sp. nov. and description of Dictyobacteraceae fam. nov. within the order Ktedonobacterales isolated from Tengu-no-mugimeshi.</title>
        <authorList>
            <person name="Wang C.M."/>
            <person name="Zheng Y."/>
            <person name="Sakai Y."/>
            <person name="Toyoda A."/>
            <person name="Minakuchi Y."/>
            <person name="Abe K."/>
            <person name="Yokota A."/>
            <person name="Yabe S."/>
        </authorList>
    </citation>
    <scope>NUCLEOTIDE SEQUENCE [LARGE SCALE GENOMIC DNA]</scope>
    <source>
        <strain evidence="11">Uno11</strain>
    </source>
</reference>
<dbReference type="PANTHER" id="PTHR33908:SF11">
    <property type="entry name" value="MEMBRANE PROTEIN"/>
    <property type="match status" value="1"/>
</dbReference>
<feature type="transmembrane region" description="Helical" evidence="8">
    <location>
        <begin position="178"/>
        <end position="198"/>
    </location>
</feature>
<keyword evidence="11" id="KW-1185">Reference proteome</keyword>
<feature type="transmembrane region" description="Helical" evidence="8">
    <location>
        <begin position="130"/>
        <end position="149"/>
    </location>
</feature>
<dbReference type="RefSeq" id="WP_126553135.1">
    <property type="nucleotide sequence ID" value="NZ_BIFS01000001.1"/>
</dbReference>
<evidence type="ECO:0000256" key="3">
    <source>
        <dbReference type="ARBA" id="ARBA00022676"/>
    </source>
</evidence>
<dbReference type="Pfam" id="PF13231">
    <property type="entry name" value="PMT_2"/>
    <property type="match status" value="1"/>
</dbReference>